<comment type="caution">
    <text evidence="2">The sequence shown here is derived from an EMBL/GenBank/DDBJ whole genome shotgun (WGS) entry which is preliminary data.</text>
</comment>
<dbReference type="EMBL" id="JACVVK020000157">
    <property type="protein sequence ID" value="KAK7487951.1"/>
    <property type="molecule type" value="Genomic_DNA"/>
</dbReference>
<evidence type="ECO:0000313" key="2">
    <source>
        <dbReference type="EMBL" id="KAK7487951.1"/>
    </source>
</evidence>
<keyword evidence="3" id="KW-1185">Reference proteome</keyword>
<proteinExistence type="predicted"/>
<dbReference type="AlphaFoldDB" id="A0ABD0KLJ9"/>
<accession>A0ABD0KLJ9</accession>
<feature type="compositionally biased region" description="Low complexity" evidence="1">
    <location>
        <begin position="7"/>
        <end position="16"/>
    </location>
</feature>
<reference evidence="2 3" key="1">
    <citation type="journal article" date="2023" name="Sci. Data">
        <title>Genome assembly of the Korean intertidal mud-creeper Batillaria attramentaria.</title>
        <authorList>
            <person name="Patra A.K."/>
            <person name="Ho P.T."/>
            <person name="Jun S."/>
            <person name="Lee S.J."/>
            <person name="Kim Y."/>
            <person name="Won Y.J."/>
        </authorList>
    </citation>
    <scope>NUCLEOTIDE SEQUENCE [LARGE SCALE GENOMIC DNA]</scope>
    <source>
        <strain evidence="2">Wonlab-2016</strain>
    </source>
</reference>
<evidence type="ECO:0000313" key="3">
    <source>
        <dbReference type="Proteomes" id="UP001519460"/>
    </source>
</evidence>
<organism evidence="2 3">
    <name type="scientific">Batillaria attramentaria</name>
    <dbReference type="NCBI Taxonomy" id="370345"/>
    <lineage>
        <taxon>Eukaryota</taxon>
        <taxon>Metazoa</taxon>
        <taxon>Spiralia</taxon>
        <taxon>Lophotrochozoa</taxon>
        <taxon>Mollusca</taxon>
        <taxon>Gastropoda</taxon>
        <taxon>Caenogastropoda</taxon>
        <taxon>Sorbeoconcha</taxon>
        <taxon>Cerithioidea</taxon>
        <taxon>Batillariidae</taxon>
        <taxon>Batillaria</taxon>
    </lineage>
</organism>
<dbReference type="Proteomes" id="UP001519460">
    <property type="component" value="Unassembled WGS sequence"/>
</dbReference>
<gene>
    <name evidence="2" type="ORF">BaRGS_00020852</name>
</gene>
<evidence type="ECO:0000256" key="1">
    <source>
        <dbReference type="SAM" id="MobiDB-lite"/>
    </source>
</evidence>
<feature type="non-terminal residue" evidence="2">
    <location>
        <position position="93"/>
    </location>
</feature>
<feature type="region of interest" description="Disordered" evidence="1">
    <location>
        <begin position="1"/>
        <end position="43"/>
    </location>
</feature>
<name>A0ABD0KLJ9_9CAEN</name>
<sequence length="93" mass="10005">MMSAAGSRLQLRLQSSSRRRSSHKAQRSQPQCHSRFTPDRAKCTPAGAVGLSIQRPGMDGTAAILDYSLHAERVVSLQSDNGASTTQVHTGIE</sequence>
<protein>
    <submittedName>
        <fullName evidence="2">Uncharacterized protein</fullName>
    </submittedName>
</protein>
<feature type="compositionally biased region" description="Basic residues" evidence="1">
    <location>
        <begin position="17"/>
        <end position="26"/>
    </location>
</feature>